<feature type="domain" description="Rhamnogalacturonan I lyase beta-sheet" evidence="1">
    <location>
        <begin position="8"/>
        <end position="91"/>
    </location>
</feature>
<dbReference type="EMBL" id="JAPRAT010000033">
    <property type="protein sequence ID" value="MCZ0704335.1"/>
    <property type="molecule type" value="Genomic_DNA"/>
</dbReference>
<organism evidence="3 4">
    <name type="scientific">Natronobacillus azotifigens</name>
    <dbReference type="NCBI Taxonomy" id="472978"/>
    <lineage>
        <taxon>Bacteria</taxon>
        <taxon>Bacillati</taxon>
        <taxon>Bacillota</taxon>
        <taxon>Bacilli</taxon>
        <taxon>Bacillales</taxon>
        <taxon>Bacillaceae</taxon>
        <taxon>Natronobacillus</taxon>
    </lineage>
</organism>
<comment type="caution">
    <text evidence="3">The sequence shown here is derived from an EMBL/GenBank/DDBJ whole genome shotgun (WGS) entry which is preliminary data.</text>
</comment>
<evidence type="ECO:0000259" key="1">
    <source>
        <dbReference type="Pfam" id="PF18370"/>
    </source>
</evidence>
<keyword evidence="4" id="KW-1185">Reference proteome</keyword>
<feature type="domain" description="Rhamnogalacturonan lyase family 11 C-terminal" evidence="2">
    <location>
        <begin position="96"/>
        <end position="598"/>
    </location>
</feature>
<dbReference type="PANTHER" id="PTHR43118:SF1">
    <property type="entry name" value="RHAMNOGALACTURONAN LYASE (EUROFUNG)"/>
    <property type="match status" value="1"/>
</dbReference>
<dbReference type="PANTHER" id="PTHR43118">
    <property type="entry name" value="RHAMNOGALACTURONAN LYASE (EUROFUNG)"/>
    <property type="match status" value="1"/>
</dbReference>
<dbReference type="InterPro" id="IPR028994">
    <property type="entry name" value="Integrin_alpha_N"/>
</dbReference>
<dbReference type="Pfam" id="PF18370">
    <property type="entry name" value="RGI_lyase"/>
    <property type="match status" value="1"/>
</dbReference>
<name>A0A9J6RFJ6_9BACI</name>
<dbReference type="Proteomes" id="UP001084197">
    <property type="component" value="Unassembled WGS sequence"/>
</dbReference>
<gene>
    <name evidence="3" type="ORF">OWO01_14090</name>
</gene>
<protein>
    <submittedName>
        <fullName evidence="3">Rhamnogalacturonan lyase</fullName>
    </submittedName>
</protein>
<proteinExistence type="predicted"/>
<dbReference type="GO" id="GO:0016829">
    <property type="term" value="F:lyase activity"/>
    <property type="evidence" value="ECO:0007669"/>
    <property type="project" value="UniProtKB-KW"/>
</dbReference>
<dbReference type="SUPFAM" id="SSF69318">
    <property type="entry name" value="Integrin alpha N-terminal domain"/>
    <property type="match status" value="1"/>
</dbReference>
<evidence type="ECO:0000313" key="3">
    <source>
        <dbReference type="EMBL" id="MCZ0704335.1"/>
    </source>
</evidence>
<dbReference type="AlphaFoldDB" id="A0A9J6RFJ6"/>
<dbReference type="InterPro" id="IPR041624">
    <property type="entry name" value="RGI_lyase"/>
</dbReference>
<dbReference type="RefSeq" id="WP_268781103.1">
    <property type="nucleotide sequence ID" value="NZ_JAPRAT010000033.1"/>
</dbReference>
<keyword evidence="3" id="KW-0456">Lyase</keyword>
<reference evidence="3" key="1">
    <citation type="submission" date="2022-11" db="EMBL/GenBank/DDBJ databases">
        <title>WGS of Natronobacillus azotifigens 24KS-1, an anaerobic diazotrophic haloalkaliphile from soda-rich habitats.</title>
        <authorList>
            <person name="Sorokin D.Y."/>
            <person name="Merkel A.Y."/>
        </authorList>
    </citation>
    <scope>NUCLEOTIDE SEQUENCE</scope>
    <source>
        <strain evidence="3">24KS-1</strain>
    </source>
</reference>
<evidence type="ECO:0000313" key="4">
    <source>
        <dbReference type="Proteomes" id="UP001084197"/>
    </source>
</evidence>
<accession>A0A9J6RFJ6</accession>
<sequence>MADSNKGRKLETLDRGLVAVKTVEGIYLSWRLFITEFTDAEFIIYRDQQPIHKQTNTENTNYLDRNGKIDSVYNIEVKQGDYTEMSKEASVLEQNYFDIPMDKPEDGVTPDGKTYTYSANDLSIGDVTGDGRYEIFVKWYPSNAKDNAHDGYTGNTLIDCYTLEGERLWRIDLGVNIRSGAHYTQFLVYDFDGDGIAELICKTADGTVDGLGQIIGDKQKDYRNKKGFIHEGDEFLTLFDGETGAALDTIPYKPDRGEPGSWGDYDGNRIDRYLGGVAYLDGENASAIVCRGYYTRAVIVSYDVIDKKLVERWVIDSEHDEPKLAGQGAHSLSVADVDGDGFDEIVYGSAVIDHDGTLLYSTGFGHGDALHVGDFDLDNPGLEIFMTHEESPHEHGFEIHDAKTGKVLFSIPSPSEDIGRGVAADIDPRYKGAQLWGYAPEGHHRIEETESFYTTKGKVVDGPVLPANFVIWWDGDLGREIVDHEFNPEIEAGVGTIYKWNWEKGTQDLLLRAEGTLSNNGTKGNPNLQADLFGDWREEVIWRLEDSSALRVYMTTDYSPHRLYALMHDSQYRVAIAWQNVAYNQPPHPSFYIGFDEEYMKIPIPRVQLIERK</sequence>
<evidence type="ECO:0000259" key="2">
    <source>
        <dbReference type="Pfam" id="PF21348"/>
    </source>
</evidence>
<dbReference type="InterPro" id="IPR013783">
    <property type="entry name" value="Ig-like_fold"/>
</dbReference>
<dbReference type="Pfam" id="PF21348">
    <property type="entry name" value="RGL11_C"/>
    <property type="match status" value="1"/>
</dbReference>
<dbReference type="InterPro" id="IPR049366">
    <property type="entry name" value="RGL11_C"/>
</dbReference>
<dbReference type="CDD" id="cd10318">
    <property type="entry name" value="RGL11"/>
    <property type="match status" value="1"/>
</dbReference>
<dbReference type="Gene3D" id="2.60.40.10">
    <property type="entry name" value="Immunoglobulins"/>
    <property type="match status" value="1"/>
</dbReference>
<dbReference type="InterPro" id="IPR034641">
    <property type="entry name" value="RGL11"/>
</dbReference>